<reference evidence="11" key="1">
    <citation type="submission" date="2016-10" db="EMBL/GenBank/DDBJ databases">
        <authorList>
            <person name="de Groot N.N."/>
        </authorList>
    </citation>
    <scope>NUCLEOTIDE SEQUENCE</scope>
</reference>
<dbReference type="PANTHER" id="PTHR46390">
    <property type="entry name" value="MANNOSE-1-PHOSPHATE GUANYLYLTRANSFERASE"/>
    <property type="match status" value="1"/>
</dbReference>
<dbReference type="EC" id="2.7.7.13" evidence="2"/>
<dbReference type="InterPro" id="IPR014710">
    <property type="entry name" value="RmlC-like_jellyroll"/>
</dbReference>
<organism evidence="11">
    <name type="scientific">hydrothermal vent metagenome</name>
    <dbReference type="NCBI Taxonomy" id="652676"/>
    <lineage>
        <taxon>unclassified sequences</taxon>
        <taxon>metagenomes</taxon>
        <taxon>ecological metagenomes</taxon>
    </lineage>
</organism>
<proteinExistence type="inferred from homology"/>
<dbReference type="InterPro" id="IPR001538">
    <property type="entry name" value="Man6P_isomerase-2_C"/>
</dbReference>
<dbReference type="EMBL" id="FPHF01000013">
    <property type="protein sequence ID" value="SFV51890.1"/>
    <property type="molecule type" value="Genomic_DNA"/>
</dbReference>
<dbReference type="FunFam" id="2.60.120.10:FF:000032">
    <property type="entry name" value="Mannose-1-phosphate guanylyltransferase/mannose-6-phosphate isomerase"/>
    <property type="match status" value="1"/>
</dbReference>
<dbReference type="CDD" id="cd02509">
    <property type="entry name" value="GDP-M1P_Guanylyltransferase"/>
    <property type="match status" value="1"/>
</dbReference>
<comment type="catalytic activity">
    <reaction evidence="7">
        <text>alpha-D-mannose 1-phosphate + GTP + H(+) = GDP-alpha-D-mannose + diphosphate</text>
        <dbReference type="Rhea" id="RHEA:15229"/>
        <dbReference type="ChEBI" id="CHEBI:15378"/>
        <dbReference type="ChEBI" id="CHEBI:33019"/>
        <dbReference type="ChEBI" id="CHEBI:37565"/>
        <dbReference type="ChEBI" id="CHEBI:57527"/>
        <dbReference type="ChEBI" id="CHEBI:58409"/>
        <dbReference type="EC" id="2.7.7.13"/>
    </reaction>
</comment>
<dbReference type="SUPFAM" id="SSF53448">
    <property type="entry name" value="Nucleotide-diphospho-sugar transferases"/>
    <property type="match status" value="1"/>
</dbReference>
<evidence type="ECO:0000256" key="1">
    <source>
        <dbReference type="ARBA" id="ARBA00006115"/>
    </source>
</evidence>
<dbReference type="PANTHER" id="PTHR46390:SF1">
    <property type="entry name" value="MANNOSE-1-PHOSPHATE GUANYLYLTRANSFERASE"/>
    <property type="match status" value="1"/>
</dbReference>
<dbReference type="InterPro" id="IPR051161">
    <property type="entry name" value="Mannose-6P_isomerase_type2"/>
</dbReference>
<dbReference type="InterPro" id="IPR006375">
    <property type="entry name" value="Man1P_GuaTrfase/Man6P_Isoase"/>
</dbReference>
<dbReference type="SUPFAM" id="SSF51182">
    <property type="entry name" value="RmlC-like cupins"/>
    <property type="match status" value="1"/>
</dbReference>
<dbReference type="InterPro" id="IPR049577">
    <property type="entry name" value="GMPP_N"/>
</dbReference>
<evidence type="ECO:0000313" key="11">
    <source>
        <dbReference type="EMBL" id="SFV51890.1"/>
    </source>
</evidence>
<evidence type="ECO:0000256" key="2">
    <source>
        <dbReference type="ARBA" id="ARBA00012387"/>
    </source>
</evidence>
<keyword evidence="4 11" id="KW-0548">Nucleotidyltransferase</keyword>
<dbReference type="GO" id="GO:0005525">
    <property type="term" value="F:GTP binding"/>
    <property type="evidence" value="ECO:0007669"/>
    <property type="project" value="UniProtKB-KW"/>
</dbReference>
<dbReference type="GO" id="GO:0000271">
    <property type="term" value="P:polysaccharide biosynthetic process"/>
    <property type="evidence" value="ECO:0007669"/>
    <property type="project" value="InterPro"/>
</dbReference>
<evidence type="ECO:0000256" key="5">
    <source>
        <dbReference type="ARBA" id="ARBA00022741"/>
    </source>
</evidence>
<dbReference type="NCBIfam" id="TIGR01479">
    <property type="entry name" value="GMP_PMI"/>
    <property type="match status" value="1"/>
</dbReference>
<dbReference type="Pfam" id="PF22640">
    <property type="entry name" value="ManC_GMP_beta-helix"/>
    <property type="match status" value="1"/>
</dbReference>
<sequence length="458" mass="51469">MTTVILSGGSGTRLWPISRTLMPKQFVKFNQNNSLFQNTVLRNSNISDKFIVVSNLEHKFLVLDHLQDIGNTNSSYIWETVAKNSAAAIIMAALSADDSDILCIVPSDHIVENQDAYERTILQAKELAQKNNIVAVGIKPTFAATGYGYIKHNNENVESFVEKPSEDIAKSFLEDGNYLWNGGIYCFKVSHFLNTCKEIIPELLDNVQQSFYATTHIENECTVLAHDVHNVESISIDNALMEHIHQDFKVVPLSSEWNDMGSFDSFDEVCDDKFLSRSEENIISIESNNNCIISSDRMIATLNVDNLIIVDTPDALLITTKGHSQGVKKIVNELNKRSSDLTKTPATVTRPWGTYTVLENTTAYKTKKIVVNPGKRLSLQSHFHRNEHWIIVSGTARVTVGNDIKLLRANESTYIPAGEMHRLENPGCIKLVIIEAQVGEYLEEDDIVRYEDDFNRIA</sequence>
<protein>
    <recommendedName>
        <fullName evidence="2">mannose-1-phosphate guanylyltransferase</fullName>
        <ecNumber evidence="2">2.7.7.13</ecNumber>
    </recommendedName>
</protein>
<feature type="domain" description="Nucleotidyl transferase" evidence="8">
    <location>
        <begin position="3"/>
        <end position="269"/>
    </location>
</feature>
<dbReference type="AlphaFoldDB" id="A0A1W1BE89"/>
<dbReference type="Pfam" id="PF00483">
    <property type="entry name" value="NTP_transferase"/>
    <property type="match status" value="1"/>
</dbReference>
<evidence type="ECO:0000256" key="4">
    <source>
        <dbReference type="ARBA" id="ARBA00022695"/>
    </source>
</evidence>
<name>A0A1W1BE89_9ZZZZ</name>
<feature type="domain" description="MannoseP isomerase/GMP-like beta-helix" evidence="10">
    <location>
        <begin position="281"/>
        <end position="334"/>
    </location>
</feature>
<evidence type="ECO:0000256" key="6">
    <source>
        <dbReference type="ARBA" id="ARBA00023134"/>
    </source>
</evidence>
<dbReference type="InterPro" id="IPR011051">
    <property type="entry name" value="RmlC_Cupin_sf"/>
</dbReference>
<dbReference type="CDD" id="cd02213">
    <property type="entry name" value="cupin_PMI_typeII_C"/>
    <property type="match status" value="1"/>
</dbReference>
<dbReference type="GO" id="GO:0009298">
    <property type="term" value="P:GDP-mannose biosynthetic process"/>
    <property type="evidence" value="ECO:0007669"/>
    <property type="project" value="TreeGrafter"/>
</dbReference>
<evidence type="ECO:0000256" key="3">
    <source>
        <dbReference type="ARBA" id="ARBA00022679"/>
    </source>
</evidence>
<dbReference type="InterPro" id="IPR029044">
    <property type="entry name" value="Nucleotide-diphossugar_trans"/>
</dbReference>
<dbReference type="InterPro" id="IPR054566">
    <property type="entry name" value="ManC/GMP-like_b-helix"/>
</dbReference>
<dbReference type="InterPro" id="IPR005835">
    <property type="entry name" value="NTP_transferase_dom"/>
</dbReference>
<accession>A0A1W1BE89</accession>
<gene>
    <name evidence="11" type="ORF">MNB_SM-4-1434</name>
</gene>
<evidence type="ECO:0000259" key="10">
    <source>
        <dbReference type="Pfam" id="PF22640"/>
    </source>
</evidence>
<comment type="similarity">
    <text evidence="1">Belongs to the mannose-6-phosphate isomerase type 2 family.</text>
</comment>
<dbReference type="Pfam" id="PF01050">
    <property type="entry name" value="MannoseP_isomer"/>
    <property type="match status" value="1"/>
</dbReference>
<evidence type="ECO:0000259" key="8">
    <source>
        <dbReference type="Pfam" id="PF00483"/>
    </source>
</evidence>
<evidence type="ECO:0000256" key="7">
    <source>
        <dbReference type="ARBA" id="ARBA00047343"/>
    </source>
</evidence>
<dbReference type="GO" id="GO:0004475">
    <property type="term" value="F:mannose-1-phosphate guanylyltransferase (GTP) activity"/>
    <property type="evidence" value="ECO:0007669"/>
    <property type="project" value="UniProtKB-EC"/>
</dbReference>
<evidence type="ECO:0000259" key="9">
    <source>
        <dbReference type="Pfam" id="PF01050"/>
    </source>
</evidence>
<keyword evidence="5" id="KW-0547">Nucleotide-binding</keyword>
<feature type="domain" description="Mannose-6-phosphate isomerase type II C-terminal" evidence="9">
    <location>
        <begin position="341"/>
        <end position="452"/>
    </location>
</feature>
<dbReference type="Gene3D" id="3.90.550.10">
    <property type="entry name" value="Spore Coat Polysaccharide Biosynthesis Protein SpsA, Chain A"/>
    <property type="match status" value="1"/>
</dbReference>
<dbReference type="Gene3D" id="2.60.120.10">
    <property type="entry name" value="Jelly Rolls"/>
    <property type="match status" value="1"/>
</dbReference>
<keyword evidence="3 11" id="KW-0808">Transferase</keyword>
<keyword evidence="6" id="KW-0342">GTP-binding</keyword>